<feature type="transmembrane region" description="Helical" evidence="6">
    <location>
        <begin position="43"/>
        <end position="62"/>
    </location>
</feature>
<feature type="transmembrane region" description="Helical" evidence="6">
    <location>
        <begin position="234"/>
        <end position="256"/>
    </location>
</feature>
<sequence length="301" mass="33127">MPKYLTNTLKILLASAMLFAVVYWVQVNYGWLDTLAAWRALSLYAVALLACAVLVSHVLRVVRVYFAYRLQQPVAFGRVAAVSFVHNTVSFLLPMRLGELVLPALSKHQLAIDYRYSTAVLVIMRLFDAHVLLCLLVFFAGDLWLDDYALIAPVALIAGLPVGMKILNIACSRLPKLAFASRLVATPRDWITLYLFTVAIWTVKLFALAYLAALLGQIPLAHSWIATILADGSALSPVTGFANAGTFELAFAMPLVPLGYALESLVRVAVNVHIFIFVTNIMIGIVGFTLLRTRSSSRLID</sequence>
<keyword evidence="2" id="KW-1003">Cell membrane</keyword>
<dbReference type="AlphaFoldDB" id="C5BKY0"/>
<dbReference type="RefSeq" id="WP_015817138.1">
    <property type="nucleotide sequence ID" value="NC_012997.1"/>
</dbReference>
<evidence type="ECO:0000256" key="3">
    <source>
        <dbReference type="ARBA" id="ARBA00022692"/>
    </source>
</evidence>
<organism evidence="7 8">
    <name type="scientific">Teredinibacter turnerae (strain ATCC 39867 / T7901)</name>
    <dbReference type="NCBI Taxonomy" id="377629"/>
    <lineage>
        <taxon>Bacteria</taxon>
        <taxon>Pseudomonadati</taxon>
        <taxon>Pseudomonadota</taxon>
        <taxon>Gammaproteobacteria</taxon>
        <taxon>Cellvibrionales</taxon>
        <taxon>Cellvibrionaceae</taxon>
        <taxon>Teredinibacter</taxon>
    </lineage>
</organism>
<keyword evidence="4 6" id="KW-1133">Transmembrane helix</keyword>
<dbReference type="eggNOG" id="COG0392">
    <property type="taxonomic scope" value="Bacteria"/>
</dbReference>
<evidence type="ECO:0000256" key="4">
    <source>
        <dbReference type="ARBA" id="ARBA00022989"/>
    </source>
</evidence>
<feature type="transmembrane region" description="Helical" evidence="6">
    <location>
        <begin position="12"/>
        <end position="31"/>
    </location>
</feature>
<keyword evidence="5 6" id="KW-0472">Membrane</keyword>
<evidence type="ECO:0000256" key="2">
    <source>
        <dbReference type="ARBA" id="ARBA00022475"/>
    </source>
</evidence>
<gene>
    <name evidence="7" type="ordered locus">TERTU_2415</name>
</gene>
<dbReference type="EMBL" id="CP001614">
    <property type="protein sequence ID" value="ACR11026.1"/>
    <property type="molecule type" value="Genomic_DNA"/>
</dbReference>
<reference evidence="7 8" key="1">
    <citation type="journal article" date="2009" name="PLoS ONE">
        <title>The complete genome of Teredinibacter turnerae T7901: an intracellular endosymbiont of marine wood-boring bivalves (shipworms).</title>
        <authorList>
            <person name="Yang J.C."/>
            <person name="Madupu R."/>
            <person name="Durkin A.S."/>
            <person name="Ekborg N.A."/>
            <person name="Pedamallu C.S."/>
            <person name="Hostetler J.B."/>
            <person name="Radune D."/>
            <person name="Toms B.S."/>
            <person name="Henrissat B."/>
            <person name="Coutinho P.M."/>
            <person name="Schwarz S."/>
            <person name="Field L."/>
            <person name="Trindade-Silva A.E."/>
            <person name="Soares C.A.G."/>
            <person name="Elshahawi S."/>
            <person name="Hanora A."/>
            <person name="Schmidt E.W."/>
            <person name="Haygood M.G."/>
            <person name="Posfai J."/>
            <person name="Benner J."/>
            <person name="Madinger C."/>
            <person name="Nove J."/>
            <person name="Anton B."/>
            <person name="Chaudhary K."/>
            <person name="Foster J."/>
            <person name="Holman A."/>
            <person name="Kumar S."/>
            <person name="Lessard P.A."/>
            <person name="Luyten Y.A."/>
            <person name="Slatko B."/>
            <person name="Wood N."/>
            <person name="Wu B."/>
            <person name="Teplitski M."/>
            <person name="Mougous J.D."/>
            <person name="Ward N."/>
            <person name="Eisen J.A."/>
            <person name="Badger J.H."/>
            <person name="Distel D.L."/>
        </authorList>
    </citation>
    <scope>NUCLEOTIDE SEQUENCE [LARGE SCALE GENOMIC DNA]</scope>
    <source>
        <strain evidence="8">ATCC 39867 / T7901</strain>
    </source>
</reference>
<feature type="transmembrane region" description="Helical" evidence="6">
    <location>
        <begin position="268"/>
        <end position="291"/>
    </location>
</feature>
<dbReference type="HOGENOM" id="CLU_924172_0_0_6"/>
<evidence type="ECO:0000256" key="6">
    <source>
        <dbReference type="SAM" id="Phobius"/>
    </source>
</evidence>
<dbReference type="GO" id="GO:0005886">
    <property type="term" value="C:plasma membrane"/>
    <property type="evidence" value="ECO:0007669"/>
    <property type="project" value="UniProtKB-SubCell"/>
</dbReference>
<evidence type="ECO:0000256" key="5">
    <source>
        <dbReference type="ARBA" id="ARBA00023136"/>
    </source>
</evidence>
<feature type="transmembrane region" description="Helical" evidence="6">
    <location>
        <begin position="114"/>
        <end position="141"/>
    </location>
</feature>
<keyword evidence="8" id="KW-1185">Reference proteome</keyword>
<evidence type="ECO:0000313" key="8">
    <source>
        <dbReference type="Proteomes" id="UP000009080"/>
    </source>
</evidence>
<protein>
    <submittedName>
        <fullName evidence="7">Membrane protein</fullName>
    </submittedName>
</protein>
<proteinExistence type="predicted"/>
<feature type="transmembrane region" description="Helical" evidence="6">
    <location>
        <begin position="148"/>
        <end position="170"/>
    </location>
</feature>
<dbReference type="OrthoDB" id="421014at2"/>
<evidence type="ECO:0000313" key="7">
    <source>
        <dbReference type="EMBL" id="ACR11026.1"/>
    </source>
</evidence>
<dbReference type="KEGG" id="ttu:TERTU_2415"/>
<accession>C5BKY0</accession>
<keyword evidence="3 6" id="KW-0812">Transmembrane</keyword>
<evidence type="ECO:0000256" key="1">
    <source>
        <dbReference type="ARBA" id="ARBA00004651"/>
    </source>
</evidence>
<comment type="subcellular location">
    <subcellularLocation>
        <location evidence="1">Cell membrane</location>
        <topology evidence="1">Multi-pass membrane protein</topology>
    </subcellularLocation>
</comment>
<feature type="transmembrane region" description="Helical" evidence="6">
    <location>
        <begin position="190"/>
        <end position="213"/>
    </location>
</feature>
<dbReference type="Proteomes" id="UP000009080">
    <property type="component" value="Chromosome"/>
</dbReference>
<dbReference type="STRING" id="377629.TERTU_2415"/>
<dbReference type="Pfam" id="PF03706">
    <property type="entry name" value="LPG_synthase_TM"/>
    <property type="match status" value="1"/>
</dbReference>
<dbReference type="InterPro" id="IPR022791">
    <property type="entry name" value="L-PG_synthase/AglD"/>
</dbReference>
<name>C5BKY0_TERTT</name>